<evidence type="ECO:0000256" key="6">
    <source>
        <dbReference type="ARBA" id="ARBA00022533"/>
    </source>
</evidence>
<evidence type="ECO:0000256" key="17">
    <source>
        <dbReference type="ARBA" id="ARBA00023204"/>
    </source>
</evidence>
<dbReference type="InterPro" id="IPR050135">
    <property type="entry name" value="dGTPase-like"/>
</dbReference>
<keyword evidence="18" id="KW-0539">Nucleus</keyword>
<dbReference type="GO" id="GO:0045088">
    <property type="term" value="P:regulation of innate immune response"/>
    <property type="evidence" value="ECO:0007669"/>
    <property type="project" value="TreeGrafter"/>
</dbReference>
<comment type="catalytic activity">
    <reaction evidence="20">
        <text>dATP + H2O = 2'-deoxyadenosine + triphosphate + H(+)</text>
        <dbReference type="Rhea" id="RHEA:67648"/>
        <dbReference type="ChEBI" id="CHEBI:15377"/>
        <dbReference type="ChEBI" id="CHEBI:15378"/>
        <dbReference type="ChEBI" id="CHEBI:17256"/>
        <dbReference type="ChEBI" id="CHEBI:18036"/>
        <dbReference type="ChEBI" id="CHEBI:61404"/>
    </reaction>
    <physiologicalReaction direction="left-to-right" evidence="20">
        <dbReference type="Rhea" id="RHEA:67649"/>
    </physiologicalReaction>
</comment>
<dbReference type="FunFam" id="3.30.70.2760:FF:000002">
    <property type="entry name" value="SAM and HD domain-containing deoxynucleoside triphosphate triphosphohydrolase 1"/>
    <property type="match status" value="1"/>
</dbReference>
<evidence type="ECO:0000256" key="24">
    <source>
        <dbReference type="SAM" id="MobiDB-lite"/>
    </source>
</evidence>
<dbReference type="GO" id="GO:0005694">
    <property type="term" value="C:chromosome"/>
    <property type="evidence" value="ECO:0007669"/>
    <property type="project" value="UniProtKB-SubCell"/>
</dbReference>
<feature type="region of interest" description="Disordered" evidence="24">
    <location>
        <begin position="506"/>
        <end position="528"/>
    </location>
</feature>
<evidence type="ECO:0000256" key="8">
    <source>
        <dbReference type="ARBA" id="ARBA00022705"/>
    </source>
</evidence>
<evidence type="ECO:0000256" key="11">
    <source>
        <dbReference type="ARBA" id="ARBA00022763"/>
    </source>
</evidence>
<keyword evidence="16" id="KW-0342">GTP-binding</keyword>
<dbReference type="GO" id="GO:0046872">
    <property type="term" value="F:metal ion binding"/>
    <property type="evidence" value="ECO:0007669"/>
    <property type="project" value="UniProtKB-KW"/>
</dbReference>
<keyword evidence="17" id="KW-0234">DNA repair</keyword>
<evidence type="ECO:0000256" key="22">
    <source>
        <dbReference type="ARBA" id="ARBA00049174"/>
    </source>
</evidence>
<dbReference type="GO" id="GO:0045087">
    <property type="term" value="P:innate immune response"/>
    <property type="evidence" value="ECO:0007669"/>
    <property type="project" value="UniProtKB-KW"/>
</dbReference>
<dbReference type="GO" id="GO:0006260">
    <property type="term" value="P:DNA replication"/>
    <property type="evidence" value="ECO:0007669"/>
    <property type="project" value="UniProtKB-KW"/>
</dbReference>
<evidence type="ECO:0000256" key="1">
    <source>
        <dbReference type="ARBA" id="ARBA00004123"/>
    </source>
</evidence>
<dbReference type="GO" id="GO:0006203">
    <property type="term" value="P:dGTP catabolic process"/>
    <property type="evidence" value="ECO:0007669"/>
    <property type="project" value="TreeGrafter"/>
</dbReference>
<evidence type="ECO:0000256" key="15">
    <source>
        <dbReference type="ARBA" id="ARBA00023118"/>
    </source>
</evidence>
<dbReference type="CDD" id="cd00077">
    <property type="entry name" value="HDc"/>
    <property type="match status" value="1"/>
</dbReference>
<dbReference type="AlphaFoldDB" id="A0A5N5PJS1"/>
<keyword evidence="7" id="KW-0399">Innate immunity</keyword>
<keyword evidence="5" id="KW-0158">Chromosome</keyword>
<evidence type="ECO:0000256" key="14">
    <source>
        <dbReference type="ARBA" id="ARBA00022859"/>
    </source>
</evidence>
<evidence type="ECO:0000256" key="20">
    <source>
        <dbReference type="ARBA" id="ARBA00047812"/>
    </source>
</evidence>
<evidence type="ECO:0000256" key="16">
    <source>
        <dbReference type="ARBA" id="ARBA00023134"/>
    </source>
</evidence>
<dbReference type="GO" id="GO:0005634">
    <property type="term" value="C:nucleus"/>
    <property type="evidence" value="ECO:0007669"/>
    <property type="project" value="UniProtKB-SubCell"/>
</dbReference>
<comment type="catalytic activity">
    <reaction evidence="21">
        <text>a 2'-deoxyribonucleoside 5'-triphosphate + H2O = a 2'-deoxyribonucleoside + triphosphate + H(+)</text>
        <dbReference type="Rhea" id="RHEA:46148"/>
        <dbReference type="ChEBI" id="CHEBI:15377"/>
        <dbReference type="ChEBI" id="CHEBI:15378"/>
        <dbReference type="ChEBI" id="CHEBI:18036"/>
        <dbReference type="ChEBI" id="CHEBI:18274"/>
        <dbReference type="ChEBI" id="CHEBI:61560"/>
    </reaction>
    <physiologicalReaction direction="left-to-right" evidence="21">
        <dbReference type="Rhea" id="RHEA:46149"/>
    </physiologicalReaction>
</comment>
<keyword evidence="9" id="KW-0479">Metal-binding</keyword>
<feature type="compositionally biased region" description="Basic and acidic residues" evidence="24">
    <location>
        <begin position="29"/>
        <end position="50"/>
    </location>
</feature>
<protein>
    <recommendedName>
        <fullName evidence="4">Deoxynucleoside triphosphate triphosphohydrolase SAMHD1</fullName>
    </recommendedName>
</protein>
<feature type="domain" description="HD" evidence="25">
    <location>
        <begin position="101"/>
        <end position="253"/>
    </location>
</feature>
<evidence type="ECO:0000256" key="4">
    <source>
        <dbReference type="ARBA" id="ARBA00020285"/>
    </source>
</evidence>
<evidence type="ECO:0000256" key="18">
    <source>
        <dbReference type="ARBA" id="ARBA00023242"/>
    </source>
</evidence>
<evidence type="ECO:0000256" key="9">
    <source>
        <dbReference type="ARBA" id="ARBA00022723"/>
    </source>
</evidence>
<dbReference type="PROSITE" id="PS51831">
    <property type="entry name" value="HD"/>
    <property type="match status" value="1"/>
</dbReference>
<dbReference type="InterPro" id="IPR006674">
    <property type="entry name" value="HD_domain"/>
</dbReference>
<dbReference type="GO" id="GO:0051607">
    <property type="term" value="P:defense response to virus"/>
    <property type="evidence" value="ECO:0007669"/>
    <property type="project" value="UniProtKB-KW"/>
</dbReference>
<evidence type="ECO:0000256" key="2">
    <source>
        <dbReference type="ARBA" id="ARBA00004286"/>
    </source>
</evidence>
<evidence type="ECO:0000256" key="7">
    <source>
        <dbReference type="ARBA" id="ARBA00022588"/>
    </source>
</evidence>
<organism evidence="26 27">
    <name type="scientific">Pangasianodon hypophthalmus</name>
    <name type="common">Striped catfish</name>
    <name type="synonym">Helicophagus hypophthalmus</name>
    <dbReference type="NCBI Taxonomy" id="310915"/>
    <lineage>
        <taxon>Eukaryota</taxon>
        <taxon>Metazoa</taxon>
        <taxon>Chordata</taxon>
        <taxon>Craniata</taxon>
        <taxon>Vertebrata</taxon>
        <taxon>Euteleostomi</taxon>
        <taxon>Actinopterygii</taxon>
        <taxon>Neopterygii</taxon>
        <taxon>Teleostei</taxon>
        <taxon>Ostariophysi</taxon>
        <taxon>Siluriformes</taxon>
        <taxon>Pangasiidae</taxon>
        <taxon>Pangasianodon</taxon>
    </lineage>
</organism>
<proteinExistence type="inferred from homology"/>
<dbReference type="PANTHER" id="PTHR11373:SF4">
    <property type="entry name" value="DEOXYNUCLEOSIDE TRIPHOSPHATE TRIPHOSPHOHYDROLASE SAMHD1"/>
    <property type="match status" value="1"/>
</dbReference>
<dbReference type="FunFam" id="1.10.3210.10:FF:000015">
    <property type="entry name" value="Deoxynucleoside triphosphate triphosphohydrolase SAMHD1"/>
    <property type="match status" value="1"/>
</dbReference>
<evidence type="ECO:0000256" key="5">
    <source>
        <dbReference type="ARBA" id="ARBA00022454"/>
    </source>
</evidence>
<evidence type="ECO:0000256" key="21">
    <source>
        <dbReference type="ARBA" id="ARBA00048183"/>
    </source>
</evidence>
<evidence type="ECO:0000256" key="12">
    <source>
        <dbReference type="ARBA" id="ARBA00022801"/>
    </source>
</evidence>
<sequence>MTSRKRLSEDVSCPESFKTPKKRTAAVIQHRDDQDSNHQLEGHHDQSSTEHMKEINDPIHGHIELHPLLVQIIDTPQFQRLRNIKQLGGAYFVFPGASHNRFEHSIGVAYLAGCLIQALREKQPELGITERDILCVQIAGLCHDLGHGPFSHLFDRMFIPKVRPDLKWEHETASVKMFDHLVRVNNLKPMMEKYGLSLPTDLHFIKEQITGPQDPTASQDTLQYKGRPKEKYFLYEIVANKRTGIDVDKWDYFARDSYHLGIQTSSDHHRFLKFARVCDVNGKTLICVRDKEVHDLYDMVYTRYRLHQRAYQHKVTKIIEEMIAEALVKADPYIQIEGSSGKCRMSEAIEDMEAYTKLTDHIFEQILYSSNENLSEAQSILKNIVCRRLYKCVGQTTPETAEVSKETLACELAASKPDDTEVELKPEDFVVSVFGIDYGKNEKNPIDSVYFYCNKDPTKAFQIPRKQVTKLLPNTFSEKHIRVYCKQTDKQKLEAAKKYFKQWCKKKKSKPQDADIMVPEFTPLNDDN</sequence>
<dbReference type="SUPFAM" id="SSF109604">
    <property type="entry name" value="HD-domain/PDEase-like"/>
    <property type="match status" value="1"/>
</dbReference>
<evidence type="ECO:0000313" key="27">
    <source>
        <dbReference type="Proteomes" id="UP000327468"/>
    </source>
</evidence>
<keyword evidence="13" id="KW-0862">Zinc</keyword>
<keyword evidence="15" id="KW-0051">Antiviral defense</keyword>
<gene>
    <name evidence="26" type="ORF">PHYPO_G00188100</name>
</gene>
<keyword evidence="27" id="KW-1185">Reference proteome</keyword>
<evidence type="ECO:0000256" key="3">
    <source>
        <dbReference type="ARBA" id="ARBA00005776"/>
    </source>
</evidence>
<keyword evidence="14" id="KW-0391">Immunity</keyword>
<comment type="catalytic activity">
    <reaction evidence="19">
        <text>dCTP + H2O = 2'-deoxycytidine + triphosphate + H(+)</text>
        <dbReference type="Rhea" id="RHEA:80083"/>
        <dbReference type="ChEBI" id="CHEBI:15377"/>
        <dbReference type="ChEBI" id="CHEBI:15378"/>
        <dbReference type="ChEBI" id="CHEBI:15698"/>
        <dbReference type="ChEBI" id="CHEBI:18036"/>
        <dbReference type="ChEBI" id="CHEBI:61481"/>
    </reaction>
    <physiologicalReaction direction="left-to-right" evidence="19">
        <dbReference type="Rhea" id="RHEA:80084"/>
    </physiologicalReaction>
</comment>
<comment type="catalytic activity">
    <reaction evidence="23">
        <text>dTTP + H2O = thymidine + triphosphate + H(+)</text>
        <dbReference type="Rhea" id="RHEA:80079"/>
        <dbReference type="ChEBI" id="CHEBI:15377"/>
        <dbReference type="ChEBI" id="CHEBI:15378"/>
        <dbReference type="ChEBI" id="CHEBI:17748"/>
        <dbReference type="ChEBI" id="CHEBI:18036"/>
        <dbReference type="ChEBI" id="CHEBI:37568"/>
    </reaction>
    <physiologicalReaction direction="left-to-right" evidence="23">
        <dbReference type="Rhea" id="RHEA:80080"/>
    </physiologicalReaction>
</comment>
<dbReference type="GO" id="GO:0008832">
    <property type="term" value="F:dGTPase activity"/>
    <property type="evidence" value="ECO:0007669"/>
    <property type="project" value="TreeGrafter"/>
</dbReference>
<dbReference type="EMBL" id="VFJC01000005">
    <property type="protein sequence ID" value="KAB5578926.1"/>
    <property type="molecule type" value="Genomic_DNA"/>
</dbReference>
<comment type="catalytic activity">
    <reaction evidence="22">
        <text>dGTP + H2O = 2'-deoxyguanosine + triphosphate + H(+)</text>
        <dbReference type="Rhea" id="RHEA:15193"/>
        <dbReference type="ChEBI" id="CHEBI:15377"/>
        <dbReference type="ChEBI" id="CHEBI:15378"/>
        <dbReference type="ChEBI" id="CHEBI:17172"/>
        <dbReference type="ChEBI" id="CHEBI:18036"/>
        <dbReference type="ChEBI" id="CHEBI:61429"/>
    </reaction>
    <physiologicalReaction direction="left-to-right" evidence="22">
        <dbReference type="Rhea" id="RHEA:15194"/>
    </physiologicalReaction>
</comment>
<comment type="subcellular location">
    <subcellularLocation>
        <location evidence="2">Chromosome</location>
    </subcellularLocation>
    <subcellularLocation>
        <location evidence="1">Nucleus</location>
    </subcellularLocation>
</comment>
<dbReference type="InterPro" id="IPR003607">
    <property type="entry name" value="HD/PDEase_dom"/>
</dbReference>
<keyword evidence="8" id="KW-0235">DNA replication</keyword>
<keyword evidence="12" id="KW-0378">Hydrolase</keyword>
<reference evidence="26 27" key="1">
    <citation type="submission" date="2019-06" db="EMBL/GenBank/DDBJ databases">
        <title>A chromosome-scale genome assembly of the striped catfish, Pangasianodon hypophthalmus.</title>
        <authorList>
            <person name="Wen M."/>
            <person name="Zahm M."/>
            <person name="Roques C."/>
            <person name="Cabau C."/>
            <person name="Klopp C."/>
            <person name="Donnadieu C."/>
            <person name="Jouanno E."/>
            <person name="Avarre J.-C."/>
            <person name="Campet M."/>
            <person name="Ha T.T.T."/>
            <person name="Dugue R."/>
            <person name="Lampietro C."/>
            <person name="Louis A."/>
            <person name="Herpin A."/>
            <person name="Echchiki A."/>
            <person name="Berthelot C."/>
            <person name="Parey E."/>
            <person name="Roest-Crollius H."/>
            <person name="Braasch I."/>
            <person name="Postlethwait J."/>
            <person name="Bobe J."/>
            <person name="Montfort J."/>
            <person name="Bouchez O."/>
            <person name="Begum T."/>
            <person name="Schartl M."/>
            <person name="Guiguen Y."/>
        </authorList>
    </citation>
    <scope>NUCLEOTIDE SEQUENCE [LARGE SCALE GENOMIC DNA]</scope>
    <source>
        <strain evidence="26 27">Indonesia</strain>
        <tissue evidence="26">Blood</tissue>
    </source>
</reference>
<keyword evidence="6" id="KW-0021">Allosteric enzyme</keyword>
<evidence type="ECO:0000313" key="26">
    <source>
        <dbReference type="EMBL" id="KAB5578926.1"/>
    </source>
</evidence>
<dbReference type="Gene3D" id="1.10.3210.10">
    <property type="entry name" value="Hypothetical protein af1432"/>
    <property type="match status" value="1"/>
</dbReference>
<evidence type="ECO:0000256" key="10">
    <source>
        <dbReference type="ARBA" id="ARBA00022741"/>
    </source>
</evidence>
<comment type="similarity">
    <text evidence="3">Belongs to the SAMHD1 family.</text>
</comment>
<evidence type="ECO:0000256" key="13">
    <source>
        <dbReference type="ARBA" id="ARBA00022833"/>
    </source>
</evidence>
<evidence type="ECO:0000259" key="25">
    <source>
        <dbReference type="PROSITE" id="PS51831"/>
    </source>
</evidence>
<dbReference type="GO" id="GO:0005525">
    <property type="term" value="F:GTP binding"/>
    <property type="evidence" value="ECO:0007669"/>
    <property type="project" value="UniProtKB-KW"/>
</dbReference>
<dbReference type="GO" id="GO:0006281">
    <property type="term" value="P:DNA repair"/>
    <property type="evidence" value="ECO:0007669"/>
    <property type="project" value="UniProtKB-KW"/>
</dbReference>
<evidence type="ECO:0000256" key="23">
    <source>
        <dbReference type="ARBA" id="ARBA00049451"/>
    </source>
</evidence>
<evidence type="ECO:0000256" key="19">
    <source>
        <dbReference type="ARBA" id="ARBA00047701"/>
    </source>
</evidence>
<keyword evidence="10" id="KW-0547">Nucleotide-binding</keyword>
<feature type="region of interest" description="Disordered" evidence="24">
    <location>
        <begin position="1"/>
        <end position="50"/>
    </location>
</feature>
<dbReference type="Gene3D" id="3.30.70.2760">
    <property type="match status" value="1"/>
</dbReference>
<name>A0A5N5PJS1_PANHP</name>
<dbReference type="PANTHER" id="PTHR11373">
    <property type="entry name" value="DEOXYNUCLEOSIDE TRIPHOSPHATE TRIPHOSPHOHYDROLASE"/>
    <property type="match status" value="1"/>
</dbReference>
<dbReference type="Proteomes" id="UP000327468">
    <property type="component" value="Chromosome 4"/>
</dbReference>
<accession>A0A5N5PJS1</accession>
<dbReference type="Pfam" id="PF01966">
    <property type="entry name" value="HD"/>
    <property type="match status" value="1"/>
</dbReference>
<comment type="caution">
    <text evidence="26">The sequence shown here is derived from an EMBL/GenBank/DDBJ whole genome shotgun (WGS) entry which is preliminary data.</text>
</comment>
<keyword evidence="11" id="KW-0227">DNA damage</keyword>
<dbReference type="SMART" id="SM00471">
    <property type="entry name" value="HDc"/>
    <property type="match status" value="1"/>
</dbReference>